<organism evidence="1 2">
    <name type="scientific">Candidatus Brocadia sinica JPN1</name>
    <dbReference type="NCBI Taxonomy" id="1197129"/>
    <lineage>
        <taxon>Bacteria</taxon>
        <taxon>Pseudomonadati</taxon>
        <taxon>Planctomycetota</taxon>
        <taxon>Candidatus Brocadiia</taxon>
        <taxon>Candidatus Brocadiales</taxon>
        <taxon>Candidatus Brocadiaceae</taxon>
        <taxon>Candidatus Brocadia</taxon>
    </lineage>
</organism>
<protein>
    <submittedName>
        <fullName evidence="1">Uncharacterized protein</fullName>
    </submittedName>
</protein>
<sequence length="96" mass="11587">MWKGNNSHLENYKRQNQKYSDVRNDLRHTQTNKFANSNYFNWLPWLYIEDVQNVAEQELERKLTAKELRLVEGKIGNHINWYEAILNTMYASNIKP</sequence>
<reference evidence="2" key="1">
    <citation type="journal article" date="2015" name="Genome Announc.">
        <title>Draft Genome Sequence of an Anaerobic Ammonium-Oxidizing Bacterium, "Candidatus Brocadia sinica".</title>
        <authorList>
            <person name="Oshiki M."/>
            <person name="Shinyako-Hata K."/>
            <person name="Satoh H."/>
            <person name="Okabe S."/>
        </authorList>
    </citation>
    <scope>NUCLEOTIDE SEQUENCE [LARGE SCALE GENOMIC DNA]</scope>
    <source>
        <strain evidence="2">JPN1</strain>
    </source>
</reference>
<dbReference type="Proteomes" id="UP000032309">
    <property type="component" value="Unassembled WGS sequence"/>
</dbReference>
<evidence type="ECO:0000313" key="1">
    <source>
        <dbReference type="EMBL" id="GAN32891.1"/>
    </source>
</evidence>
<accession>A0ABQ0JVV0</accession>
<gene>
    <name evidence="1" type="ORF">BROSI_A1406</name>
</gene>
<name>A0ABQ0JVV0_9BACT</name>
<dbReference type="EMBL" id="BAFN01000001">
    <property type="protein sequence ID" value="GAN32891.1"/>
    <property type="molecule type" value="Genomic_DNA"/>
</dbReference>
<comment type="caution">
    <text evidence="1">The sequence shown here is derived from an EMBL/GenBank/DDBJ whole genome shotgun (WGS) entry which is preliminary data.</text>
</comment>
<evidence type="ECO:0000313" key="2">
    <source>
        <dbReference type="Proteomes" id="UP000032309"/>
    </source>
</evidence>
<keyword evidence="2" id="KW-1185">Reference proteome</keyword>
<proteinExistence type="predicted"/>